<dbReference type="EMBL" id="JAULSW010000001">
    <property type="protein sequence ID" value="KAK3394249.1"/>
    <property type="molecule type" value="Genomic_DNA"/>
</dbReference>
<protein>
    <submittedName>
        <fullName evidence="2">Uncharacterized protein</fullName>
    </submittedName>
</protein>
<feature type="compositionally biased region" description="Polar residues" evidence="1">
    <location>
        <begin position="392"/>
        <end position="401"/>
    </location>
</feature>
<reference evidence="2" key="2">
    <citation type="submission" date="2023-06" db="EMBL/GenBank/DDBJ databases">
        <authorList>
            <consortium name="Lawrence Berkeley National Laboratory"/>
            <person name="Haridas S."/>
            <person name="Hensen N."/>
            <person name="Bonometti L."/>
            <person name="Westerberg I."/>
            <person name="Brannstrom I.O."/>
            <person name="Guillou S."/>
            <person name="Cros-Aarteil S."/>
            <person name="Calhoun S."/>
            <person name="Kuo A."/>
            <person name="Mondo S."/>
            <person name="Pangilinan J."/>
            <person name="Riley R."/>
            <person name="LaButti K."/>
            <person name="Andreopoulos B."/>
            <person name="Lipzen A."/>
            <person name="Chen C."/>
            <person name="Yanf M."/>
            <person name="Daum C."/>
            <person name="Ng V."/>
            <person name="Clum A."/>
            <person name="Steindorff A."/>
            <person name="Ohm R."/>
            <person name="Martin F."/>
            <person name="Silar P."/>
            <person name="Natvig D."/>
            <person name="Lalanne C."/>
            <person name="Gautier V."/>
            <person name="Ament-velasquez S.L."/>
            <person name="Kruys A."/>
            <person name="Hutchinson M.I."/>
            <person name="Powell A.J."/>
            <person name="Barry K."/>
            <person name="Miller A.N."/>
            <person name="Grigoriev I.V."/>
            <person name="Debuchy R."/>
            <person name="Gladieux P."/>
            <person name="Thoren M.H."/>
            <person name="Johannesson H."/>
        </authorList>
    </citation>
    <scope>NUCLEOTIDE SEQUENCE</scope>
    <source>
        <strain evidence="2">CBS 232.78</strain>
    </source>
</reference>
<proteinExistence type="predicted"/>
<comment type="caution">
    <text evidence="2">The sequence shown here is derived from an EMBL/GenBank/DDBJ whole genome shotgun (WGS) entry which is preliminary data.</text>
</comment>
<sequence length="630" mass="67777">MAPLRQALDQHGTVPTSASASSFSRTEVETLSDNIVLSPPSLTDMEKYVKMPLPPLPPKRLSLASNLSKEINQAFETPEGSLDSDVDHKVEPDHNIIDWDREEAKVSVILDKHSRQCSGSAPRAIKRPQQRKSEIAIDIPNTPPDDILSPQPRSSVQKILRLTSLKPRMSRSSCSAPSGHNPDHKIKQLTGLDVSSSEPYCRSRETAPVSPMSDKSSIFSSGDGTGTSEANSLDLNINQTSKGFSSDPTLNYLNPRQLERISSEPPVRALSPLGRLPRGDNNGDKTQSSPRPTTKSSAAVSSKYENSAWFRGTHETSQEKECGYRQDLYHATASQLARKPAVTPPSPSSQGGGVRPPRHDRRPSHETSMHSPNCPRYLDGRSGVSGGSNNSTRLGSPSAHQLSPPKIPSPRRSGGRSASEHSSSQSPQTRSSSTFGGGHRNKSPNPPSVSGGLSGAKYESESGDMDEANTGRSGHRSSRRLSLLSKVFNSKRASVGSSYSHLSPPTTNDSSLQGQQQQRDNHISTARRSGGSSKSGVAEEYSRSGESSFHLPDAAMASMSSLANKTNEIIEQAKVVAGIRSQAEKRRESLKSKIRVMSDGGQVIGTPPEPLLVPRARPPVKPPKDGGSWL</sequence>
<feature type="compositionally biased region" description="Polar residues" evidence="1">
    <location>
        <begin position="284"/>
        <end position="305"/>
    </location>
</feature>
<feature type="compositionally biased region" description="Pro residues" evidence="1">
    <location>
        <begin position="607"/>
        <end position="621"/>
    </location>
</feature>
<feature type="region of interest" description="Disordered" evidence="1">
    <location>
        <begin position="599"/>
        <end position="630"/>
    </location>
</feature>
<feature type="compositionally biased region" description="Polar residues" evidence="1">
    <location>
        <begin position="487"/>
        <end position="535"/>
    </location>
</feature>
<dbReference type="AlphaFoldDB" id="A0AAE0P6M7"/>
<feature type="region of interest" description="Disordered" evidence="1">
    <location>
        <begin position="166"/>
        <end position="232"/>
    </location>
</feature>
<evidence type="ECO:0000313" key="2">
    <source>
        <dbReference type="EMBL" id="KAK3394249.1"/>
    </source>
</evidence>
<reference evidence="2" key="1">
    <citation type="journal article" date="2023" name="Mol. Phylogenet. Evol.">
        <title>Genome-scale phylogeny and comparative genomics of the fungal order Sordariales.</title>
        <authorList>
            <person name="Hensen N."/>
            <person name="Bonometti L."/>
            <person name="Westerberg I."/>
            <person name="Brannstrom I.O."/>
            <person name="Guillou S."/>
            <person name="Cros-Aarteil S."/>
            <person name="Calhoun S."/>
            <person name="Haridas S."/>
            <person name="Kuo A."/>
            <person name="Mondo S."/>
            <person name="Pangilinan J."/>
            <person name="Riley R."/>
            <person name="LaButti K."/>
            <person name="Andreopoulos B."/>
            <person name="Lipzen A."/>
            <person name="Chen C."/>
            <person name="Yan M."/>
            <person name="Daum C."/>
            <person name="Ng V."/>
            <person name="Clum A."/>
            <person name="Steindorff A."/>
            <person name="Ohm R.A."/>
            <person name="Martin F."/>
            <person name="Silar P."/>
            <person name="Natvig D.O."/>
            <person name="Lalanne C."/>
            <person name="Gautier V."/>
            <person name="Ament-Velasquez S.L."/>
            <person name="Kruys A."/>
            <person name="Hutchinson M.I."/>
            <person name="Powell A.J."/>
            <person name="Barry K."/>
            <person name="Miller A.N."/>
            <person name="Grigoriev I.V."/>
            <person name="Debuchy R."/>
            <person name="Gladieux P."/>
            <person name="Hiltunen Thoren M."/>
            <person name="Johannesson H."/>
        </authorList>
    </citation>
    <scope>NUCLEOTIDE SEQUENCE</scope>
    <source>
        <strain evidence="2">CBS 232.78</strain>
    </source>
</reference>
<feature type="region of interest" description="Disordered" evidence="1">
    <location>
        <begin position="258"/>
        <end position="549"/>
    </location>
</feature>
<feature type="compositionally biased region" description="Polar residues" evidence="1">
    <location>
        <begin position="13"/>
        <end position="25"/>
    </location>
</feature>
<gene>
    <name evidence="2" type="ORF">B0H63DRAFT_460427</name>
</gene>
<feature type="region of interest" description="Disordered" evidence="1">
    <location>
        <begin position="1"/>
        <end position="25"/>
    </location>
</feature>
<evidence type="ECO:0000256" key="1">
    <source>
        <dbReference type="SAM" id="MobiDB-lite"/>
    </source>
</evidence>
<evidence type="ECO:0000313" key="3">
    <source>
        <dbReference type="Proteomes" id="UP001285441"/>
    </source>
</evidence>
<feature type="compositionally biased region" description="Low complexity" evidence="1">
    <location>
        <begin position="410"/>
        <end position="434"/>
    </location>
</feature>
<organism evidence="2 3">
    <name type="scientific">Podospora didyma</name>
    <dbReference type="NCBI Taxonomy" id="330526"/>
    <lineage>
        <taxon>Eukaryota</taxon>
        <taxon>Fungi</taxon>
        <taxon>Dikarya</taxon>
        <taxon>Ascomycota</taxon>
        <taxon>Pezizomycotina</taxon>
        <taxon>Sordariomycetes</taxon>
        <taxon>Sordariomycetidae</taxon>
        <taxon>Sordariales</taxon>
        <taxon>Podosporaceae</taxon>
        <taxon>Podospora</taxon>
    </lineage>
</organism>
<feature type="compositionally biased region" description="Basic and acidic residues" evidence="1">
    <location>
        <begin position="312"/>
        <end position="328"/>
    </location>
</feature>
<feature type="compositionally biased region" description="Polar residues" evidence="1">
    <location>
        <begin position="213"/>
        <end position="232"/>
    </location>
</feature>
<keyword evidence="3" id="KW-1185">Reference proteome</keyword>
<name>A0AAE0P6M7_9PEZI</name>
<dbReference type="Proteomes" id="UP001285441">
    <property type="component" value="Unassembled WGS sequence"/>
</dbReference>
<accession>A0AAE0P6M7</accession>